<accession>A0ABT9A647</accession>
<dbReference type="EMBL" id="JAUQSX010000001">
    <property type="protein sequence ID" value="MDO7845303.1"/>
    <property type="molecule type" value="Genomic_DNA"/>
</dbReference>
<comment type="caution">
    <text evidence="1">The sequence shown here is derived from an EMBL/GenBank/DDBJ whole genome shotgun (WGS) entry which is preliminary data.</text>
</comment>
<name>A0ABT9A647_9BACT</name>
<reference evidence="1" key="1">
    <citation type="submission" date="2023-07" db="EMBL/GenBank/DDBJ databases">
        <authorList>
            <person name="Kim M.K."/>
        </authorList>
    </citation>
    <scope>NUCLEOTIDE SEQUENCE</scope>
    <source>
        <strain evidence="1">M29</strain>
    </source>
</reference>
<organism evidence="1 2">
    <name type="scientific">Hymenobacter mellowenesis</name>
    <dbReference type="NCBI Taxonomy" id="3063995"/>
    <lineage>
        <taxon>Bacteria</taxon>
        <taxon>Pseudomonadati</taxon>
        <taxon>Bacteroidota</taxon>
        <taxon>Cytophagia</taxon>
        <taxon>Cytophagales</taxon>
        <taxon>Hymenobacteraceae</taxon>
        <taxon>Hymenobacter</taxon>
    </lineage>
</organism>
<evidence type="ECO:0000313" key="1">
    <source>
        <dbReference type="EMBL" id="MDO7845303.1"/>
    </source>
</evidence>
<gene>
    <name evidence="1" type="ORF">Q5H92_02965</name>
</gene>
<keyword evidence="2" id="KW-1185">Reference proteome</keyword>
<sequence>MQLSGNNRHSFLLAIHQSIEEEAAGSAKELLQGQVNEPAYPPNGGFTTEEEGALKLLQNNEVLQSAVRKVLADCAAGVVFNLLNLIDGTSDPEHGDWTGVMLVDKPRNNEEYRELLHDDFFEAYWNWRETRPDKTWCLDTFSE</sequence>
<dbReference type="Proteomes" id="UP001167796">
    <property type="component" value="Unassembled WGS sequence"/>
</dbReference>
<proteinExistence type="predicted"/>
<protein>
    <submittedName>
        <fullName evidence="1">Uncharacterized protein</fullName>
    </submittedName>
</protein>
<dbReference type="RefSeq" id="WP_305009994.1">
    <property type="nucleotide sequence ID" value="NZ_JAUQSX010000001.1"/>
</dbReference>
<evidence type="ECO:0000313" key="2">
    <source>
        <dbReference type="Proteomes" id="UP001167796"/>
    </source>
</evidence>